<organism evidence="1 2">
    <name type="scientific">Chryseobacterium polytrichastri</name>
    <dbReference type="NCBI Taxonomy" id="1302687"/>
    <lineage>
        <taxon>Bacteria</taxon>
        <taxon>Pseudomonadati</taxon>
        <taxon>Bacteroidota</taxon>
        <taxon>Flavobacteriia</taxon>
        <taxon>Flavobacteriales</taxon>
        <taxon>Weeksellaceae</taxon>
        <taxon>Chryseobacterium group</taxon>
        <taxon>Chryseobacterium</taxon>
    </lineage>
</organism>
<gene>
    <name evidence="1" type="ORF">SAMN05444267_10804</name>
</gene>
<dbReference type="Proteomes" id="UP000184364">
    <property type="component" value="Unassembled WGS sequence"/>
</dbReference>
<proteinExistence type="predicted"/>
<dbReference type="RefSeq" id="WP_139262899.1">
    <property type="nucleotide sequence ID" value="NZ_FRAV01000080.1"/>
</dbReference>
<dbReference type="EMBL" id="FRAV01000080">
    <property type="protein sequence ID" value="SHM71770.1"/>
    <property type="molecule type" value="Genomic_DNA"/>
</dbReference>
<dbReference type="AlphaFoldDB" id="A0A1M7L1Y5"/>
<protein>
    <submittedName>
        <fullName evidence="1">Uncharacterized protein</fullName>
    </submittedName>
</protein>
<keyword evidence="2" id="KW-1185">Reference proteome</keyword>
<accession>A0A1M7L1Y5</accession>
<name>A0A1M7L1Y5_9FLAO</name>
<sequence>MDSISLDNIDEILNIKKNCYSAAKADFKYGESFNFNKDLELNRVWHIVSSTPVNDYDDGSVSTLD</sequence>
<reference evidence="2" key="1">
    <citation type="submission" date="2016-11" db="EMBL/GenBank/DDBJ databases">
        <authorList>
            <person name="Varghese N."/>
            <person name="Submissions S."/>
        </authorList>
    </citation>
    <scope>NUCLEOTIDE SEQUENCE [LARGE SCALE GENOMIC DNA]</scope>
    <source>
        <strain evidence="2">DSM 26899</strain>
    </source>
</reference>
<evidence type="ECO:0000313" key="2">
    <source>
        <dbReference type="Proteomes" id="UP000184364"/>
    </source>
</evidence>
<evidence type="ECO:0000313" key="1">
    <source>
        <dbReference type="EMBL" id="SHM71770.1"/>
    </source>
</evidence>